<evidence type="ECO:0000256" key="4">
    <source>
        <dbReference type="ARBA" id="ARBA00022989"/>
    </source>
</evidence>
<keyword evidence="9" id="KW-1185">Reference proteome</keyword>
<evidence type="ECO:0000256" key="3">
    <source>
        <dbReference type="ARBA" id="ARBA00022692"/>
    </source>
</evidence>
<dbReference type="AlphaFoldDB" id="A0AAV5MSI6"/>
<proteinExistence type="predicted"/>
<feature type="transmembrane region" description="Helical" evidence="6">
    <location>
        <begin position="121"/>
        <end position="142"/>
    </location>
</feature>
<feature type="transmembrane region" description="Helical" evidence="6">
    <location>
        <begin position="44"/>
        <end position="65"/>
    </location>
</feature>
<keyword evidence="5 6" id="KW-0472">Membrane</keyword>
<accession>A0AAV5MSI6</accession>
<dbReference type="InterPro" id="IPR050352">
    <property type="entry name" value="ABCG_transporters"/>
</dbReference>
<evidence type="ECO:0000259" key="7">
    <source>
        <dbReference type="Pfam" id="PF01061"/>
    </source>
</evidence>
<dbReference type="PANTHER" id="PTHR48041:SF109">
    <property type="entry name" value="ABC TRANSPORTER G FAMILY MEMBER 20"/>
    <property type="match status" value="1"/>
</dbReference>
<keyword evidence="4 6" id="KW-1133">Transmembrane helix</keyword>
<feature type="domain" description="ABC-2 type transporter transmembrane" evidence="7">
    <location>
        <begin position="3"/>
        <end position="201"/>
    </location>
</feature>
<evidence type="ECO:0000256" key="1">
    <source>
        <dbReference type="ARBA" id="ARBA00004141"/>
    </source>
</evidence>
<evidence type="ECO:0000256" key="2">
    <source>
        <dbReference type="ARBA" id="ARBA00022448"/>
    </source>
</evidence>
<dbReference type="Pfam" id="PF01061">
    <property type="entry name" value="ABC2_membrane"/>
    <property type="match status" value="1"/>
</dbReference>
<dbReference type="GO" id="GO:0016020">
    <property type="term" value="C:membrane"/>
    <property type="evidence" value="ECO:0007669"/>
    <property type="project" value="UniProtKB-SubCell"/>
</dbReference>
<evidence type="ECO:0000256" key="6">
    <source>
        <dbReference type="SAM" id="Phobius"/>
    </source>
</evidence>
<feature type="transmembrane region" description="Helical" evidence="6">
    <location>
        <begin position="86"/>
        <end position="109"/>
    </location>
</feature>
<gene>
    <name evidence="8" type="ORF">SLEP1_g59344</name>
</gene>
<protein>
    <recommendedName>
        <fullName evidence="7">ABC-2 type transporter transmembrane domain-containing protein</fullName>
    </recommendedName>
</protein>
<dbReference type="PANTHER" id="PTHR48041">
    <property type="entry name" value="ABC TRANSPORTER G FAMILY MEMBER 28"/>
    <property type="match status" value="1"/>
</dbReference>
<comment type="caution">
    <text evidence="8">The sequence shown here is derived from an EMBL/GenBank/DDBJ whole genome shotgun (WGS) entry which is preliminary data.</text>
</comment>
<dbReference type="Proteomes" id="UP001054252">
    <property type="component" value="Unassembled WGS sequence"/>
</dbReference>
<feature type="transmembrane region" description="Helical" evidence="6">
    <location>
        <begin position="149"/>
        <end position="171"/>
    </location>
</feature>
<evidence type="ECO:0000313" key="8">
    <source>
        <dbReference type="EMBL" id="GKV52780.1"/>
    </source>
</evidence>
<dbReference type="EMBL" id="BPVZ01000852">
    <property type="protein sequence ID" value="GKV52780.1"/>
    <property type="molecule type" value="Genomic_DNA"/>
</dbReference>
<evidence type="ECO:0000256" key="5">
    <source>
        <dbReference type="ARBA" id="ARBA00023136"/>
    </source>
</evidence>
<comment type="subcellular location">
    <subcellularLocation>
        <location evidence="1">Membrane</location>
        <topology evidence="1">Multi-pass membrane protein</topology>
    </subcellularLocation>
</comment>
<evidence type="ECO:0000313" key="9">
    <source>
        <dbReference type="Proteomes" id="UP001054252"/>
    </source>
</evidence>
<name>A0AAV5MSI6_9ROSI</name>
<organism evidence="8 9">
    <name type="scientific">Rubroshorea leprosula</name>
    <dbReference type="NCBI Taxonomy" id="152421"/>
    <lineage>
        <taxon>Eukaryota</taxon>
        <taxon>Viridiplantae</taxon>
        <taxon>Streptophyta</taxon>
        <taxon>Embryophyta</taxon>
        <taxon>Tracheophyta</taxon>
        <taxon>Spermatophyta</taxon>
        <taxon>Magnoliopsida</taxon>
        <taxon>eudicotyledons</taxon>
        <taxon>Gunneridae</taxon>
        <taxon>Pentapetalae</taxon>
        <taxon>rosids</taxon>
        <taxon>malvids</taxon>
        <taxon>Malvales</taxon>
        <taxon>Dipterocarpaceae</taxon>
        <taxon>Rubroshorea</taxon>
    </lineage>
</organism>
<feature type="transmembrane region" description="Helical" evidence="6">
    <location>
        <begin position="12"/>
        <end position="32"/>
    </location>
</feature>
<dbReference type="GO" id="GO:0140359">
    <property type="term" value="F:ABC-type transporter activity"/>
    <property type="evidence" value="ECO:0007669"/>
    <property type="project" value="InterPro"/>
</dbReference>
<dbReference type="InterPro" id="IPR013525">
    <property type="entry name" value="ABC2_TM"/>
</dbReference>
<sequence length="234" mass="26891">MTNSRRMPELFGIQLGAILVTGFILTTMFWHLDNSPKGVQEQNGFFAFAMSTTFYTCFDAIPVFLQERYIFMRETAYNAYCRSSYVLTHSIISIPSLIVLSISFVAIPFWTVGLTGDLHGFLFFFFTILASFWAGRSFVTFISGVVSHIMLGFTVVVAVLAYFLLFSGFFISRNQIRLYWIWFHYISLVRYPYEAVLQNEFDNPTKCFVKGVQMFDNMPFGTAPLAVKLKLLQI</sequence>
<keyword evidence="2" id="KW-0813">Transport</keyword>
<reference evidence="8 9" key="1">
    <citation type="journal article" date="2021" name="Commun. Biol.">
        <title>The genome of Shorea leprosula (Dipterocarpaceae) highlights the ecological relevance of drought in aseasonal tropical rainforests.</title>
        <authorList>
            <person name="Ng K.K.S."/>
            <person name="Kobayashi M.J."/>
            <person name="Fawcett J.A."/>
            <person name="Hatakeyama M."/>
            <person name="Paape T."/>
            <person name="Ng C.H."/>
            <person name="Ang C.C."/>
            <person name="Tnah L.H."/>
            <person name="Lee C.T."/>
            <person name="Nishiyama T."/>
            <person name="Sese J."/>
            <person name="O'Brien M.J."/>
            <person name="Copetti D."/>
            <person name="Mohd Noor M.I."/>
            <person name="Ong R.C."/>
            <person name="Putra M."/>
            <person name="Sireger I.Z."/>
            <person name="Indrioko S."/>
            <person name="Kosugi Y."/>
            <person name="Izuno A."/>
            <person name="Isagi Y."/>
            <person name="Lee S.L."/>
            <person name="Shimizu K.K."/>
        </authorList>
    </citation>
    <scope>NUCLEOTIDE SEQUENCE [LARGE SCALE GENOMIC DNA]</scope>
    <source>
        <strain evidence="8">214</strain>
    </source>
</reference>
<keyword evidence="3 6" id="KW-0812">Transmembrane</keyword>